<evidence type="ECO:0008006" key="3">
    <source>
        <dbReference type="Google" id="ProtNLM"/>
    </source>
</evidence>
<accession>A0ABM9P915</accession>
<reference evidence="1 2" key="1">
    <citation type="submission" date="2024-05" db="EMBL/GenBank/DDBJ databases">
        <authorList>
            <person name="Duchaud E."/>
        </authorList>
    </citation>
    <scope>NUCLEOTIDE SEQUENCE [LARGE SCALE GENOMIC DNA]</scope>
    <source>
        <strain evidence="1">Ena-SAMPLE-TAB-13-05-2024-13:56:06:370-140308</strain>
    </source>
</reference>
<evidence type="ECO:0000313" key="1">
    <source>
        <dbReference type="EMBL" id="CAL2102074.1"/>
    </source>
</evidence>
<proteinExistence type="predicted"/>
<comment type="caution">
    <text evidence="1">The sequence shown here is derived from an EMBL/GenBank/DDBJ whole genome shotgun (WGS) entry which is preliminary data.</text>
</comment>
<gene>
    <name evidence="1" type="ORF">T190423A01A_10637</name>
</gene>
<sequence length="164" mass="19556">MKKYCIVLICLITFACSNKVDNLFGKNRESFLNLVELLKTNNHFFFNKKEDVHRVYFTYVFSKEYEELPKSSDWNTIDKELYSQLKILFNKLGINQFYISKKGNLFFKLKEEDYFIKSNNYYLGFSEENNIKSDMTNFGACRINSYYRIENKWYGIVCSSSPAN</sequence>
<protein>
    <recommendedName>
        <fullName evidence="3">Lipoprotein</fullName>
    </recommendedName>
</protein>
<name>A0ABM9P915_9FLAO</name>
<organism evidence="1 2">
    <name type="scientific">Tenacibaculum polynesiense</name>
    <dbReference type="NCBI Taxonomy" id="3137857"/>
    <lineage>
        <taxon>Bacteria</taxon>
        <taxon>Pseudomonadati</taxon>
        <taxon>Bacteroidota</taxon>
        <taxon>Flavobacteriia</taxon>
        <taxon>Flavobacteriales</taxon>
        <taxon>Flavobacteriaceae</taxon>
        <taxon>Tenacibaculum</taxon>
    </lineage>
</organism>
<dbReference type="EMBL" id="CAXJIO010000010">
    <property type="protein sequence ID" value="CAL2102074.1"/>
    <property type="molecule type" value="Genomic_DNA"/>
</dbReference>
<dbReference type="RefSeq" id="WP_348714536.1">
    <property type="nucleotide sequence ID" value="NZ_CAXJIO010000010.1"/>
</dbReference>
<keyword evidence="2" id="KW-1185">Reference proteome</keyword>
<dbReference type="PROSITE" id="PS51257">
    <property type="entry name" value="PROKAR_LIPOPROTEIN"/>
    <property type="match status" value="1"/>
</dbReference>
<evidence type="ECO:0000313" key="2">
    <source>
        <dbReference type="Proteomes" id="UP001497527"/>
    </source>
</evidence>
<dbReference type="Proteomes" id="UP001497527">
    <property type="component" value="Unassembled WGS sequence"/>
</dbReference>